<proteinExistence type="predicted"/>
<organism evidence="1 2">
    <name type="scientific">Desulforudis audaxviator (strain MP104C)</name>
    <dbReference type="NCBI Taxonomy" id="477974"/>
    <lineage>
        <taxon>Bacteria</taxon>
        <taxon>Bacillati</taxon>
        <taxon>Bacillota</taxon>
        <taxon>Clostridia</taxon>
        <taxon>Thermoanaerobacterales</taxon>
        <taxon>Candidatus Desulforudaceae</taxon>
        <taxon>Candidatus Desulforudis</taxon>
    </lineage>
</organism>
<accession>B1I4L9</accession>
<dbReference type="eggNOG" id="COG3502">
    <property type="taxonomic scope" value="Bacteria"/>
</dbReference>
<sequence length="367" mass="38319">MIRMRPGRVVEVAEQRPGVSEVLVDVEGRVERAVNYDLVTGPVGVGDRVVLNTAAVALGLGTGGVHFVMVNLERLEWDGPEAGHIMKLRYTPFQVQVLAVEEEASPHADRLRDCAGLDGLPVVAGSLHSMLGPFAAAVGELAPELRVVYLMTDGGALPLAFSRLVGQLKEAGLVHATVTCGHAFGGDFEAINVYSGLLAAREAGGADVILAAMGPGIVGTAQAFGFTGIEQGEIINAAGVLGGVPIAIPRISFADPRERHRGVSHHTLTALGRVALARALVALPRLDDAEAQAYLEAQLAAAGVSARHQVVVADGGPALTGLKRHGLNVTTMGRDRHTTPEFFLACGAAARLAVDVRRSRLKGPHQS</sequence>
<protein>
    <recommendedName>
        <fullName evidence="3">DUF3866 domain-containing protein</fullName>
    </recommendedName>
</protein>
<dbReference type="AlphaFoldDB" id="B1I4L9"/>
<dbReference type="EMBL" id="CP000860">
    <property type="protein sequence ID" value="ACA59796.1"/>
    <property type="molecule type" value="Genomic_DNA"/>
</dbReference>
<dbReference type="InterPro" id="IPR024479">
    <property type="entry name" value="DUF3866"/>
</dbReference>
<evidence type="ECO:0000313" key="1">
    <source>
        <dbReference type="EMBL" id="ACA59796.1"/>
    </source>
</evidence>
<reference evidence="1 2" key="2">
    <citation type="journal article" date="2008" name="Science">
        <title>Environmental genomics reveals a single-species ecosystem deep within Earth.</title>
        <authorList>
            <person name="Chivian D."/>
            <person name="Brodie E.L."/>
            <person name="Alm E.J."/>
            <person name="Culley D.E."/>
            <person name="Dehal P.S."/>
            <person name="Desantis T.Z."/>
            <person name="Gihring T.M."/>
            <person name="Lapidus A."/>
            <person name="Lin L.H."/>
            <person name="Lowry S.R."/>
            <person name="Moser D.P."/>
            <person name="Richardson P.M."/>
            <person name="Southam G."/>
            <person name="Wanger G."/>
            <person name="Pratt L.M."/>
            <person name="Andersen G.L."/>
            <person name="Hazen T.C."/>
            <person name="Brockman F.J."/>
            <person name="Arkin A.P."/>
            <person name="Onstott T.C."/>
        </authorList>
    </citation>
    <scope>NUCLEOTIDE SEQUENCE [LARGE SCALE GENOMIC DNA]</scope>
    <source>
        <strain evidence="1 2">MP104C</strain>
    </source>
</reference>
<dbReference type="RefSeq" id="WP_012302381.1">
    <property type="nucleotide sequence ID" value="NC_010424.1"/>
</dbReference>
<name>B1I4L9_DESAP</name>
<dbReference type="Proteomes" id="UP000008544">
    <property type="component" value="Chromosome"/>
</dbReference>
<gene>
    <name evidence="1" type="ordered locus">Daud_1285</name>
</gene>
<evidence type="ECO:0000313" key="2">
    <source>
        <dbReference type="Proteomes" id="UP000008544"/>
    </source>
</evidence>
<dbReference type="HOGENOM" id="CLU_042007_0_0_9"/>
<dbReference type="STRING" id="477974.Daud_1285"/>
<keyword evidence="2" id="KW-1185">Reference proteome</keyword>
<evidence type="ECO:0008006" key="3">
    <source>
        <dbReference type="Google" id="ProtNLM"/>
    </source>
</evidence>
<dbReference type="Pfam" id="PF12982">
    <property type="entry name" value="DUF3866"/>
    <property type="match status" value="1"/>
</dbReference>
<dbReference type="OrthoDB" id="3401376at2"/>
<dbReference type="KEGG" id="dau:Daud_1285"/>
<reference evidence="2" key="1">
    <citation type="submission" date="2007-10" db="EMBL/GenBank/DDBJ databases">
        <title>Complete sequence of chromosome of Desulforudis audaxviator MP104C.</title>
        <authorList>
            <person name="Copeland A."/>
            <person name="Lucas S."/>
            <person name="Lapidus A."/>
            <person name="Barry K."/>
            <person name="Glavina del Rio T."/>
            <person name="Dalin E."/>
            <person name="Tice H."/>
            <person name="Bruce D."/>
            <person name="Pitluck S."/>
            <person name="Lowry S.R."/>
            <person name="Larimer F."/>
            <person name="Land M.L."/>
            <person name="Hauser L."/>
            <person name="Kyrpides N."/>
            <person name="Ivanova N.N."/>
            <person name="Richardson P."/>
        </authorList>
    </citation>
    <scope>NUCLEOTIDE SEQUENCE [LARGE SCALE GENOMIC DNA]</scope>
    <source>
        <strain evidence="2">MP104C</strain>
    </source>
</reference>